<evidence type="ECO:0000313" key="2">
    <source>
        <dbReference type="Proteomes" id="UP000225706"/>
    </source>
</evidence>
<accession>A0A2B4RHA9</accession>
<dbReference type="OrthoDB" id="10484666at2759"/>
<sequence>MDENVELEISGLPNNVQTHIQQIVRKNSNLSSQYAKELERALTKVAVLPFEDEIQRRNFFEKVQSLQGYHIIKIFNLGVAPRHKSAKESSTQILEDVTKIFDICISFCYTSDVSKRVSFDLYLSALKFCFPPHNEQSLPITVLSLLLELVQTFQRRKTKAELEILPKNRLPANTWNFFGEILDVFEKRRHDGYLLEIIYQTARLATADEKLAIKLVDDATLQGKKTLSSLLLVKWINLLKSPSVSNCFAVSLAEIDPSGEESEPFFSGEIWFGGYEFPYQSTILYFWRVLEEINMNCRDLRIPNDKDRMEIFFSQMSHFCVHPDIAILSLHLLVAKSISNEVLRQTLEVFFQKHRKETGLTEKASELNLKVLRIRPDGELLKEIVEFWLGDFSNDPGHAASLVCLLGLFGGDPNNERETAKRIFNFLERLPRPFLVLIPFWHEIFCWLMKIFPESFDLRPEVLALIQNAAVLASQVQGQLHFANAQVRTVQFLRWLRAQGCTEEAKSETILLLTSITQSETVNHRRTTTRDMDVLTSLHFCEELSFSSKENVVRELVSLEPRLEEEDQEALKLSIESILSSPDCAEEIFCEIFALVKNFVDGQGPKTTAKVFFEALRWLSTVPISYDRRLKMIRNFCNRESEIGFKNFRCILSVLTQAEFLREGDKSFDLLVHVVLETFKSDFGLCEQLCCALESPLKFPSSFVLKVWTCAVAGLISLGLYKKNIDSFCCLPVLRSAHGFDSPFEVLQLLFLARSTALTLSRRNLEANLRSGPETSSQSFSIGGNNHLRNFVHACQIILVMDTFSTTQKMLLVVKVRNVILCEPQISTALTHALMRLIPYVSSKDKIHAKFDRIIAILSNPKLLNELSRIPKAVNTNDIVRVVARYMFNVSSEVKSVEVLLFIASLQDKDEKLLTQLLSFVEMAIKISSSMEDALEVLKELVYLLRQVETEMIPFMLINFASFIGNPVDKQERDKFLLELSMWWESSPSHVVLSVLEVPRLLWKVYSTISNPAKRGELIGRAQEIICRNETSWHEWMANENYGQFLVRLSEQIACCELEWLVFHSPLSNEDAALAFDLSRLFFRTPGYRLRSSSFFDVTIKDGGFKFCRDERAPEVLNGRTCATPLVEEESMLSDTKQQGAVLIPVLMAQKVILCLTRLLGPLENLAENALSVWKLVCKAQQEARFVDQCGCDFLFDDYLDIFESILEEASSKEIVFLWASQNPHHAVQWSVVVFSARRWQRKEIKDTDNDAVLNFQTLVSTTLRKIRPPRLPCFRNCESDLKHLSIFLERRLPIEVTKGVLELYQVDTQAGVIIGEIVSSWSSIEQSLTLLEKVRSDYRANDMIPTTGTNFVLQLLKSFTRHGMLNTCQDFLSMYEHLKDIRDSEDPYGLKRLPTWIKAMMEAGDYTTRSIDSWCVAFLNTPLVDLKSRDIDAIVSLDFDALQLVASVSETIKRVIFPEDGFQVTEGEGIKSSSIRERIQLAKVIGDFIEIVRLLKPSENPKATNVTDIVVGACNELCATFEGKSGRKKSELCKIRGQALKAIFTEVFLSEKESKDFLLTNQEDQKENPTPSVLRNKEHLDPVLEPLLRRWLLGIVGQRPSLASITLEILQLLPPNVGLAHCPNFQAGIQARILSFERNQSLMAQLQAVGYNGREQDNPDLWSSPNIKLSGFLSNRESSSRRTYRKKLTEVLRFHWYGWTDLLSMFKVESVEVGGVEVRREDLFGSQASLEEMEDQVAAVKERARKLSCAPVNPEFKSSPEGIDRWINDLLRREQQYRRTIAKQYDPLSIPDYRQEMKEFAAVWENRFLEQRELLAKVLLLCPCISYDLCMKFKLEGCYAPNGFHTEKPVICALSVDNRILTVFKEESGEEIENVEVKLFEGGMFVYDLHTSGHDYVTDELWAAFYKMLLEKRLVPRIVLSPGSPGFYWIRNFVTPDTSLPYPEKWELHTGIVPKQEDVFDYLPTSTAMWQESTEFITLTTENVAGFQFSDFKDASIVEEKEKRTKQMAGTAIEQLQLELKLLHGDDEPIKAALVKRLTWSIKETVKGILDGAQPTLETVKELTDMDKLAFRLPEVKRSDKSKQQFTREVDILPSCFKQHKRVAVVVFV</sequence>
<comment type="caution">
    <text evidence="1">The sequence shown here is derived from an EMBL/GenBank/DDBJ whole genome shotgun (WGS) entry which is preliminary data.</text>
</comment>
<protein>
    <submittedName>
        <fullName evidence="1">Uncharacterized protein</fullName>
    </submittedName>
</protein>
<dbReference type="EMBL" id="LSMT01000567">
    <property type="protein sequence ID" value="PFX16189.1"/>
    <property type="molecule type" value="Genomic_DNA"/>
</dbReference>
<keyword evidence="2" id="KW-1185">Reference proteome</keyword>
<gene>
    <name evidence="1" type="ORF">AWC38_SpisGene19555</name>
</gene>
<reference evidence="2" key="1">
    <citation type="journal article" date="2017" name="bioRxiv">
        <title>Comparative analysis of the genomes of Stylophora pistillata and Acropora digitifera provides evidence for extensive differences between species of corals.</title>
        <authorList>
            <person name="Voolstra C.R."/>
            <person name="Li Y."/>
            <person name="Liew Y.J."/>
            <person name="Baumgarten S."/>
            <person name="Zoccola D."/>
            <person name="Flot J.-F."/>
            <person name="Tambutte S."/>
            <person name="Allemand D."/>
            <person name="Aranda M."/>
        </authorList>
    </citation>
    <scope>NUCLEOTIDE SEQUENCE [LARGE SCALE GENOMIC DNA]</scope>
</reference>
<name>A0A2B4RHA9_STYPI</name>
<organism evidence="1 2">
    <name type="scientific">Stylophora pistillata</name>
    <name type="common">Smooth cauliflower coral</name>
    <dbReference type="NCBI Taxonomy" id="50429"/>
    <lineage>
        <taxon>Eukaryota</taxon>
        <taxon>Metazoa</taxon>
        <taxon>Cnidaria</taxon>
        <taxon>Anthozoa</taxon>
        <taxon>Hexacorallia</taxon>
        <taxon>Scleractinia</taxon>
        <taxon>Astrocoeniina</taxon>
        <taxon>Pocilloporidae</taxon>
        <taxon>Stylophora</taxon>
    </lineage>
</organism>
<proteinExistence type="predicted"/>
<dbReference type="Proteomes" id="UP000225706">
    <property type="component" value="Unassembled WGS sequence"/>
</dbReference>
<evidence type="ECO:0000313" key="1">
    <source>
        <dbReference type="EMBL" id="PFX16189.1"/>
    </source>
</evidence>